<dbReference type="EMBL" id="CAJHNJ030000003">
    <property type="protein sequence ID" value="CAG9094841.1"/>
    <property type="molecule type" value="Genomic_DNA"/>
</dbReference>
<evidence type="ECO:0000313" key="5">
    <source>
        <dbReference type="EMBL" id="CAG9094841.1"/>
    </source>
</evidence>
<evidence type="ECO:0000256" key="4">
    <source>
        <dbReference type="ARBA" id="ARBA00022729"/>
    </source>
</evidence>
<dbReference type="PANTHER" id="PTHR10009">
    <property type="entry name" value="PROTEIN YELLOW-RELATED"/>
    <property type="match status" value="1"/>
</dbReference>
<dbReference type="PANTHER" id="PTHR10009:SF8">
    <property type="entry name" value="IP19120P"/>
    <property type="match status" value="1"/>
</dbReference>
<proteinExistence type="inferred from homology"/>
<comment type="subcellular location">
    <subcellularLocation>
        <location evidence="1">Secreted</location>
    </subcellularLocation>
</comment>
<gene>
    <name evidence="5" type="ORF">PLXY2_LOCUS1398</name>
</gene>
<evidence type="ECO:0000256" key="3">
    <source>
        <dbReference type="ARBA" id="ARBA00022525"/>
    </source>
</evidence>
<name>A0A8S4DA29_PLUXY</name>
<comment type="similarity">
    <text evidence="2">Belongs to the major royal jelly protein family.</text>
</comment>
<keyword evidence="3" id="KW-0964">Secreted</keyword>
<dbReference type="Proteomes" id="UP000653454">
    <property type="component" value="Unassembled WGS sequence"/>
</dbReference>
<sequence length="332" mass="36131">MAWSGGPARLECDHAAEMFMLKGQHVKENVIAVKAIAYKDDVYVLTPRLKRGVLATIWLVVAASRGVELQPYPDLGSHAVGDCRKLQNAVDFYLDHFGNLWVLDSGIIETLGQPLCTCQPKVLVLSLLLHQVTRELDLAGLVQPASLLQGIVVEYGIDGKQFVYISDASRGAIIVYDVSAGTGWSVLACAPAAGLQLAIIRRALGHAALVLVRIPHAGLIELDTGALRRQETLAPLRLFEEHTHIIILGASAHHVFLRLASSTDVLSWDTKSAFDSHHLETIHSSVPSLLPTSVAVDPLLHTIIVLDSNYPDTVQGNGPTYHRISFVDKIIY</sequence>
<comment type="caution">
    <text evidence="5">The sequence shown here is derived from an EMBL/GenBank/DDBJ whole genome shotgun (WGS) entry which is preliminary data.</text>
</comment>
<evidence type="ECO:0000256" key="2">
    <source>
        <dbReference type="ARBA" id="ARBA00009127"/>
    </source>
</evidence>
<dbReference type="InterPro" id="IPR011042">
    <property type="entry name" value="6-blade_b-propeller_TolB-like"/>
</dbReference>
<accession>A0A8S4DA29</accession>
<dbReference type="GO" id="GO:0005576">
    <property type="term" value="C:extracellular region"/>
    <property type="evidence" value="ECO:0007669"/>
    <property type="project" value="UniProtKB-SubCell"/>
</dbReference>
<dbReference type="Pfam" id="PF03022">
    <property type="entry name" value="MRJP"/>
    <property type="match status" value="1"/>
</dbReference>
<dbReference type="Gene3D" id="2.120.10.30">
    <property type="entry name" value="TolB, C-terminal domain"/>
    <property type="match status" value="1"/>
</dbReference>
<protein>
    <submittedName>
        <fullName evidence="5">(diamondback moth) hypothetical protein</fullName>
    </submittedName>
</protein>
<dbReference type="AlphaFoldDB" id="A0A8S4DA29"/>
<dbReference type="InterPro" id="IPR017996">
    <property type="entry name" value="MRJP/yellow-related"/>
</dbReference>
<keyword evidence="6" id="KW-1185">Reference proteome</keyword>
<organism evidence="5 6">
    <name type="scientific">Plutella xylostella</name>
    <name type="common">Diamondback moth</name>
    <name type="synonym">Plutella maculipennis</name>
    <dbReference type="NCBI Taxonomy" id="51655"/>
    <lineage>
        <taxon>Eukaryota</taxon>
        <taxon>Metazoa</taxon>
        <taxon>Ecdysozoa</taxon>
        <taxon>Arthropoda</taxon>
        <taxon>Hexapoda</taxon>
        <taxon>Insecta</taxon>
        <taxon>Pterygota</taxon>
        <taxon>Neoptera</taxon>
        <taxon>Endopterygota</taxon>
        <taxon>Lepidoptera</taxon>
        <taxon>Glossata</taxon>
        <taxon>Ditrysia</taxon>
        <taxon>Yponomeutoidea</taxon>
        <taxon>Plutellidae</taxon>
        <taxon>Plutella</taxon>
    </lineage>
</organism>
<evidence type="ECO:0000256" key="1">
    <source>
        <dbReference type="ARBA" id="ARBA00004613"/>
    </source>
</evidence>
<reference evidence="5" key="1">
    <citation type="submission" date="2020-11" db="EMBL/GenBank/DDBJ databases">
        <authorList>
            <person name="Whiteford S."/>
        </authorList>
    </citation>
    <scope>NUCLEOTIDE SEQUENCE</scope>
</reference>
<keyword evidence="4" id="KW-0732">Signal</keyword>
<evidence type="ECO:0000313" key="6">
    <source>
        <dbReference type="Proteomes" id="UP000653454"/>
    </source>
</evidence>